<evidence type="ECO:0000256" key="6">
    <source>
        <dbReference type="RuleBase" id="RU367044"/>
    </source>
</evidence>
<dbReference type="EMBL" id="CAMGYJ010000009">
    <property type="protein sequence ID" value="CAI0542430.1"/>
    <property type="molecule type" value="Genomic_DNA"/>
</dbReference>
<dbReference type="PANTHER" id="PTHR31232:SF18">
    <property type="entry name" value="S-PROTEIN HOMOLOG"/>
    <property type="match status" value="1"/>
</dbReference>
<dbReference type="Proteomes" id="UP001154282">
    <property type="component" value="Unassembled WGS sequence"/>
</dbReference>
<dbReference type="Pfam" id="PF05938">
    <property type="entry name" value="Self-incomp_S1"/>
    <property type="match status" value="1"/>
</dbReference>
<evidence type="ECO:0000256" key="3">
    <source>
        <dbReference type="ARBA" id="ARBA00022471"/>
    </source>
</evidence>
<evidence type="ECO:0000256" key="5">
    <source>
        <dbReference type="ARBA" id="ARBA00022729"/>
    </source>
</evidence>
<comment type="caution">
    <text evidence="7">The sequence shown here is derived from an EMBL/GenBank/DDBJ whole genome shotgun (WGS) entry which is preliminary data.</text>
</comment>
<keyword evidence="8" id="KW-1185">Reference proteome</keyword>
<gene>
    <name evidence="7" type="ORF">LITE_LOCUS42484</name>
</gene>
<name>A0AAV0QBG7_9ROSI</name>
<dbReference type="GO" id="GO:0005576">
    <property type="term" value="C:extracellular region"/>
    <property type="evidence" value="ECO:0007669"/>
    <property type="project" value="UniProtKB-SubCell"/>
</dbReference>
<dbReference type="GO" id="GO:0060320">
    <property type="term" value="P:rejection of self pollen"/>
    <property type="evidence" value="ECO:0007669"/>
    <property type="project" value="UniProtKB-KW"/>
</dbReference>
<evidence type="ECO:0000256" key="4">
    <source>
        <dbReference type="ARBA" id="ARBA00022525"/>
    </source>
</evidence>
<keyword evidence="5" id="KW-0732">Signal</keyword>
<evidence type="ECO:0000313" key="8">
    <source>
        <dbReference type="Proteomes" id="UP001154282"/>
    </source>
</evidence>
<evidence type="ECO:0000256" key="2">
    <source>
        <dbReference type="ARBA" id="ARBA00005581"/>
    </source>
</evidence>
<dbReference type="InterPro" id="IPR010264">
    <property type="entry name" value="Self-incomp_S1"/>
</dbReference>
<keyword evidence="3 6" id="KW-0713">Self-incompatibility</keyword>
<evidence type="ECO:0000313" key="7">
    <source>
        <dbReference type="EMBL" id="CAI0542430.1"/>
    </source>
</evidence>
<keyword evidence="4 6" id="KW-0964">Secreted</keyword>
<sequence>MVIIMARPSIQHKIHLTNMLRDKILIVHCQSKDNDFEARTLPVGESVQWSFEPNLFGGTLFWCKLAVEDKRLTFTAYEQSGLKQSGSYTGHWYVGGDGVYGKGKYTNDARAGPAFGPLTWPETIWRCRQKGKSLLHRQL</sequence>
<reference evidence="7" key="1">
    <citation type="submission" date="2022-08" db="EMBL/GenBank/DDBJ databases">
        <authorList>
            <person name="Gutierrez-Valencia J."/>
        </authorList>
    </citation>
    <scope>NUCLEOTIDE SEQUENCE</scope>
</reference>
<protein>
    <recommendedName>
        <fullName evidence="6">S-protein homolog</fullName>
    </recommendedName>
</protein>
<evidence type="ECO:0000256" key="1">
    <source>
        <dbReference type="ARBA" id="ARBA00004613"/>
    </source>
</evidence>
<accession>A0AAV0QBG7</accession>
<comment type="subcellular location">
    <subcellularLocation>
        <location evidence="1 6">Secreted</location>
    </subcellularLocation>
</comment>
<dbReference type="AlphaFoldDB" id="A0AAV0QBG7"/>
<proteinExistence type="inferred from homology"/>
<comment type="similarity">
    <text evidence="2 6">Belongs to the plant self-incompatibility (S1) protein family.</text>
</comment>
<dbReference type="PANTHER" id="PTHR31232">
    <property type="match status" value="1"/>
</dbReference>
<organism evidence="7 8">
    <name type="scientific">Linum tenue</name>
    <dbReference type="NCBI Taxonomy" id="586396"/>
    <lineage>
        <taxon>Eukaryota</taxon>
        <taxon>Viridiplantae</taxon>
        <taxon>Streptophyta</taxon>
        <taxon>Embryophyta</taxon>
        <taxon>Tracheophyta</taxon>
        <taxon>Spermatophyta</taxon>
        <taxon>Magnoliopsida</taxon>
        <taxon>eudicotyledons</taxon>
        <taxon>Gunneridae</taxon>
        <taxon>Pentapetalae</taxon>
        <taxon>rosids</taxon>
        <taxon>fabids</taxon>
        <taxon>Malpighiales</taxon>
        <taxon>Linaceae</taxon>
        <taxon>Linum</taxon>
    </lineage>
</organism>